<dbReference type="InterPro" id="IPR050613">
    <property type="entry name" value="Sec_Metabolite_Reg"/>
</dbReference>
<dbReference type="PANTHER" id="PTHR31001:SF58">
    <property type="entry name" value="ZN(II)2CYS6 TRANSCRIPTION FACTOR (EUROFUNG)"/>
    <property type="match status" value="1"/>
</dbReference>
<protein>
    <recommendedName>
        <fullName evidence="8">Zn(2)-C6 fungal-type domain-containing protein</fullName>
    </recommendedName>
</protein>
<evidence type="ECO:0000313" key="10">
    <source>
        <dbReference type="Proteomes" id="UP000053617"/>
    </source>
</evidence>
<comment type="subcellular location">
    <subcellularLocation>
        <location evidence="1">Nucleus</location>
    </subcellularLocation>
</comment>
<dbReference type="InterPro" id="IPR001138">
    <property type="entry name" value="Zn2Cys6_DnaBD"/>
</dbReference>
<dbReference type="PROSITE" id="PS00463">
    <property type="entry name" value="ZN2_CY6_FUNGAL_1"/>
    <property type="match status" value="2"/>
</dbReference>
<dbReference type="HOGENOM" id="CLU_021747_1_0_1"/>
<dbReference type="GO" id="GO:0003677">
    <property type="term" value="F:DNA binding"/>
    <property type="evidence" value="ECO:0007669"/>
    <property type="project" value="UniProtKB-KW"/>
</dbReference>
<gene>
    <name evidence="9" type="ORF">Z518_01269</name>
</gene>
<dbReference type="Pfam" id="PF04082">
    <property type="entry name" value="Fungal_trans"/>
    <property type="match status" value="1"/>
</dbReference>
<dbReference type="AlphaFoldDB" id="A0A0D2HHN3"/>
<dbReference type="EMBL" id="KN847475">
    <property type="protein sequence ID" value="KIX10188.1"/>
    <property type="molecule type" value="Genomic_DNA"/>
</dbReference>
<dbReference type="PROSITE" id="PS50048">
    <property type="entry name" value="ZN2_CY6_FUNGAL_2"/>
    <property type="match status" value="2"/>
</dbReference>
<dbReference type="Pfam" id="PF00172">
    <property type="entry name" value="Zn_clus"/>
    <property type="match status" value="2"/>
</dbReference>
<dbReference type="OrthoDB" id="2441642at2759"/>
<dbReference type="VEuPathDB" id="FungiDB:Z518_01269"/>
<evidence type="ECO:0000256" key="4">
    <source>
        <dbReference type="ARBA" id="ARBA00023125"/>
    </source>
</evidence>
<feature type="domain" description="Zn(2)-C6 fungal-type" evidence="8">
    <location>
        <begin position="110"/>
        <end position="141"/>
    </location>
</feature>
<accession>A0A0D2HHN3</accession>
<dbReference type="InterPro" id="IPR007219">
    <property type="entry name" value="XnlR_reg_dom"/>
</dbReference>
<evidence type="ECO:0000256" key="1">
    <source>
        <dbReference type="ARBA" id="ARBA00004123"/>
    </source>
</evidence>
<name>A0A0D2HHN3_9EURO</name>
<dbReference type="GO" id="GO:0000981">
    <property type="term" value="F:DNA-binding transcription factor activity, RNA polymerase II-specific"/>
    <property type="evidence" value="ECO:0007669"/>
    <property type="project" value="InterPro"/>
</dbReference>
<evidence type="ECO:0000256" key="3">
    <source>
        <dbReference type="ARBA" id="ARBA00023015"/>
    </source>
</evidence>
<dbReference type="SMART" id="SM00066">
    <property type="entry name" value="GAL4"/>
    <property type="match status" value="2"/>
</dbReference>
<dbReference type="CDD" id="cd00067">
    <property type="entry name" value="GAL4"/>
    <property type="match status" value="2"/>
</dbReference>
<dbReference type="SMART" id="SM00906">
    <property type="entry name" value="Fungal_trans"/>
    <property type="match status" value="1"/>
</dbReference>
<keyword evidence="4" id="KW-0238">DNA-binding</keyword>
<evidence type="ECO:0000256" key="2">
    <source>
        <dbReference type="ARBA" id="ARBA00022723"/>
    </source>
</evidence>
<reference evidence="9 10" key="1">
    <citation type="submission" date="2015-01" db="EMBL/GenBank/DDBJ databases">
        <title>The Genome Sequence of Rhinocladiella mackenzie CBS 650.93.</title>
        <authorList>
            <consortium name="The Broad Institute Genomics Platform"/>
            <person name="Cuomo C."/>
            <person name="de Hoog S."/>
            <person name="Gorbushina A."/>
            <person name="Stielow B."/>
            <person name="Teixiera M."/>
            <person name="Abouelleil A."/>
            <person name="Chapman S.B."/>
            <person name="Priest M."/>
            <person name="Young S.K."/>
            <person name="Wortman J."/>
            <person name="Nusbaum C."/>
            <person name="Birren B."/>
        </authorList>
    </citation>
    <scope>NUCLEOTIDE SEQUENCE [LARGE SCALE GENOMIC DNA]</scope>
    <source>
        <strain evidence="9 10">CBS 650.93</strain>
    </source>
</reference>
<evidence type="ECO:0000256" key="5">
    <source>
        <dbReference type="ARBA" id="ARBA00023163"/>
    </source>
</evidence>
<dbReference type="GO" id="GO:0005634">
    <property type="term" value="C:nucleus"/>
    <property type="evidence" value="ECO:0007669"/>
    <property type="project" value="UniProtKB-SubCell"/>
</dbReference>
<evidence type="ECO:0000313" key="9">
    <source>
        <dbReference type="EMBL" id="KIX10188.1"/>
    </source>
</evidence>
<keyword evidence="10" id="KW-1185">Reference proteome</keyword>
<dbReference type="PANTHER" id="PTHR31001">
    <property type="entry name" value="UNCHARACTERIZED TRANSCRIPTIONAL REGULATORY PROTEIN"/>
    <property type="match status" value="1"/>
</dbReference>
<dbReference type="SUPFAM" id="SSF57701">
    <property type="entry name" value="Zn2/Cys6 DNA-binding domain"/>
    <property type="match status" value="2"/>
</dbReference>
<dbReference type="STRING" id="1442369.A0A0D2HHN3"/>
<keyword evidence="3" id="KW-0805">Transcription regulation</keyword>
<dbReference type="Gene3D" id="4.10.240.10">
    <property type="entry name" value="Zn(2)-C6 fungal-type DNA-binding domain"/>
    <property type="match status" value="2"/>
</dbReference>
<feature type="domain" description="Zn(2)-C6 fungal-type" evidence="8">
    <location>
        <begin position="8"/>
        <end position="38"/>
    </location>
</feature>
<sequence>MRLREVKTCDRCRHSKRRCDLVKPTCSRCLQAGVKCSFDTTSSHGNIPSRGFNLEPPRSPKSVSAAERNGVWTTSTEFPAPGGSNHTGTDPPPGADPGSRLGRRRRACLSCLRCHRLKVRCDRQSPCSRCSASGHQQDCSYKGPESGSFPSPLVTDGPVAAAGEDPEQLTAAWHSRHRGPSHWKEMMMKILSLAQLNALPFTIGVEDMPQDACTSPSGLSGNFPFGSPQASKYGSREAVVALLHGTYTVYQTHIDGYLDVFDRVHPVLDTKSFQSEAECWLAQFLMVLGLGCCADARESNQAMEFFMAAEACLMQTPFMYRPSLSNLRTICLMVLAKQVNNSTCWGLDACWTLLGLLVRLAIISGLSQETPPPEMKGMAMEEWESRHRLWITIQYLDVKASMTTGMPPVFQPVEIWVPGKAMSCWRGEGTINSQLGLLDRSFPTIYAILSRVNSHVHQLSYQDVLQYDAEIRQLMRQAVPAGGDALLRMTLNIYFRRALLVLHRHFALDLHAPTVFPVSY</sequence>
<dbReference type="InterPro" id="IPR036864">
    <property type="entry name" value="Zn2-C6_fun-type_DNA-bd_sf"/>
</dbReference>
<evidence type="ECO:0000256" key="6">
    <source>
        <dbReference type="ARBA" id="ARBA00023242"/>
    </source>
</evidence>
<evidence type="ECO:0000259" key="8">
    <source>
        <dbReference type="PROSITE" id="PS50048"/>
    </source>
</evidence>
<evidence type="ECO:0000256" key="7">
    <source>
        <dbReference type="SAM" id="MobiDB-lite"/>
    </source>
</evidence>
<organism evidence="9 10">
    <name type="scientific">Rhinocladiella mackenziei CBS 650.93</name>
    <dbReference type="NCBI Taxonomy" id="1442369"/>
    <lineage>
        <taxon>Eukaryota</taxon>
        <taxon>Fungi</taxon>
        <taxon>Dikarya</taxon>
        <taxon>Ascomycota</taxon>
        <taxon>Pezizomycotina</taxon>
        <taxon>Eurotiomycetes</taxon>
        <taxon>Chaetothyriomycetidae</taxon>
        <taxon>Chaetothyriales</taxon>
        <taxon>Herpotrichiellaceae</taxon>
        <taxon>Rhinocladiella</taxon>
    </lineage>
</organism>
<keyword evidence="2" id="KW-0479">Metal-binding</keyword>
<keyword evidence="5" id="KW-0804">Transcription</keyword>
<keyword evidence="6" id="KW-0539">Nucleus</keyword>
<dbReference type="CDD" id="cd12148">
    <property type="entry name" value="fungal_TF_MHR"/>
    <property type="match status" value="1"/>
</dbReference>
<dbReference type="GO" id="GO:0008270">
    <property type="term" value="F:zinc ion binding"/>
    <property type="evidence" value="ECO:0007669"/>
    <property type="project" value="InterPro"/>
</dbReference>
<feature type="region of interest" description="Disordered" evidence="7">
    <location>
        <begin position="47"/>
        <end position="101"/>
    </location>
</feature>
<proteinExistence type="predicted"/>
<dbReference type="GeneID" id="25289340"/>
<dbReference type="GO" id="GO:0006351">
    <property type="term" value="P:DNA-templated transcription"/>
    <property type="evidence" value="ECO:0007669"/>
    <property type="project" value="InterPro"/>
</dbReference>
<dbReference type="Proteomes" id="UP000053617">
    <property type="component" value="Unassembled WGS sequence"/>
</dbReference>
<dbReference type="RefSeq" id="XP_013277324.1">
    <property type="nucleotide sequence ID" value="XM_013421870.1"/>
</dbReference>